<dbReference type="PROSITE" id="PS01124">
    <property type="entry name" value="HTH_ARAC_FAMILY_2"/>
    <property type="match status" value="1"/>
</dbReference>
<dbReference type="InterPro" id="IPR020449">
    <property type="entry name" value="Tscrpt_reg_AraC-type_HTH"/>
</dbReference>
<dbReference type="Gene3D" id="3.40.50.2300">
    <property type="match status" value="1"/>
</dbReference>
<dbReference type="SMART" id="SM00342">
    <property type="entry name" value="HTH_ARAC"/>
    <property type="match status" value="1"/>
</dbReference>
<dbReference type="PANTHER" id="PTHR42713:SF3">
    <property type="entry name" value="TRANSCRIPTIONAL REGULATORY PROTEIN HPTR"/>
    <property type="match status" value="1"/>
</dbReference>
<dbReference type="GO" id="GO:0003700">
    <property type="term" value="F:DNA-binding transcription factor activity"/>
    <property type="evidence" value="ECO:0007669"/>
    <property type="project" value="InterPro"/>
</dbReference>
<evidence type="ECO:0000256" key="8">
    <source>
        <dbReference type="PROSITE-ProRule" id="PRU00169"/>
    </source>
</evidence>
<keyword evidence="2" id="KW-0963">Cytoplasm</keyword>
<dbReference type="GO" id="GO:0043565">
    <property type="term" value="F:sequence-specific DNA binding"/>
    <property type="evidence" value="ECO:0007669"/>
    <property type="project" value="InterPro"/>
</dbReference>
<keyword evidence="7" id="KW-0804">Transcription</keyword>
<dbReference type="GO" id="GO:0000160">
    <property type="term" value="P:phosphorelay signal transduction system"/>
    <property type="evidence" value="ECO:0007669"/>
    <property type="project" value="UniProtKB-KW"/>
</dbReference>
<dbReference type="Gene3D" id="1.10.10.60">
    <property type="entry name" value="Homeodomain-like"/>
    <property type="match status" value="2"/>
</dbReference>
<evidence type="ECO:0000256" key="5">
    <source>
        <dbReference type="ARBA" id="ARBA00023015"/>
    </source>
</evidence>
<dbReference type="InterPro" id="IPR051552">
    <property type="entry name" value="HptR"/>
</dbReference>
<evidence type="ECO:0000256" key="1">
    <source>
        <dbReference type="ARBA" id="ARBA00004496"/>
    </source>
</evidence>
<evidence type="ECO:0000256" key="9">
    <source>
        <dbReference type="SAM" id="Coils"/>
    </source>
</evidence>
<dbReference type="SUPFAM" id="SSF52172">
    <property type="entry name" value="CheY-like"/>
    <property type="match status" value="1"/>
</dbReference>
<dbReference type="InterPro" id="IPR041522">
    <property type="entry name" value="CdaR_GGDEF"/>
</dbReference>
<keyword evidence="4" id="KW-0902">Two-component regulatory system</keyword>
<keyword evidence="6" id="KW-0238">DNA-binding</keyword>
<feature type="domain" description="HTH araC/xylS-type" evidence="10">
    <location>
        <begin position="408"/>
        <end position="506"/>
    </location>
</feature>
<dbReference type="InterPro" id="IPR018062">
    <property type="entry name" value="HTH_AraC-typ_CS"/>
</dbReference>
<evidence type="ECO:0000313" key="12">
    <source>
        <dbReference type="EMBL" id="GIO47920.1"/>
    </source>
</evidence>
<evidence type="ECO:0000259" key="11">
    <source>
        <dbReference type="PROSITE" id="PS50110"/>
    </source>
</evidence>
<comment type="subcellular location">
    <subcellularLocation>
        <location evidence="1">Cytoplasm</location>
    </subcellularLocation>
</comment>
<dbReference type="InterPro" id="IPR011006">
    <property type="entry name" value="CheY-like_superfamily"/>
</dbReference>
<dbReference type="InterPro" id="IPR018060">
    <property type="entry name" value="HTH_AraC"/>
</dbReference>
<evidence type="ECO:0000256" key="3">
    <source>
        <dbReference type="ARBA" id="ARBA00022553"/>
    </source>
</evidence>
<keyword evidence="3 8" id="KW-0597">Phosphoprotein</keyword>
<organism evidence="12 13">
    <name type="scientific">Paenibacillus azoreducens</name>
    <dbReference type="NCBI Taxonomy" id="116718"/>
    <lineage>
        <taxon>Bacteria</taxon>
        <taxon>Bacillati</taxon>
        <taxon>Bacillota</taxon>
        <taxon>Bacilli</taxon>
        <taxon>Bacillales</taxon>
        <taxon>Paenibacillaceae</taxon>
        <taxon>Paenibacillus</taxon>
    </lineage>
</organism>
<dbReference type="CDD" id="cd17536">
    <property type="entry name" value="REC_YesN-like"/>
    <property type="match status" value="1"/>
</dbReference>
<dbReference type="PROSITE" id="PS00041">
    <property type="entry name" value="HTH_ARAC_FAMILY_1"/>
    <property type="match status" value="1"/>
</dbReference>
<evidence type="ECO:0008006" key="14">
    <source>
        <dbReference type="Google" id="ProtNLM"/>
    </source>
</evidence>
<evidence type="ECO:0000259" key="10">
    <source>
        <dbReference type="PROSITE" id="PS01124"/>
    </source>
</evidence>
<dbReference type="InterPro" id="IPR009057">
    <property type="entry name" value="Homeodomain-like_sf"/>
</dbReference>
<feature type="modified residue" description="4-aspartylphosphate" evidence="8">
    <location>
        <position position="55"/>
    </location>
</feature>
<keyword evidence="9" id="KW-0175">Coiled coil</keyword>
<evidence type="ECO:0000256" key="7">
    <source>
        <dbReference type="ARBA" id="ARBA00023163"/>
    </source>
</evidence>
<feature type="domain" description="Response regulatory" evidence="11">
    <location>
        <begin position="3"/>
        <end position="120"/>
    </location>
</feature>
<evidence type="ECO:0000256" key="4">
    <source>
        <dbReference type="ARBA" id="ARBA00023012"/>
    </source>
</evidence>
<dbReference type="GO" id="GO:0005737">
    <property type="term" value="C:cytoplasm"/>
    <property type="evidence" value="ECO:0007669"/>
    <property type="project" value="UniProtKB-SubCell"/>
</dbReference>
<feature type="coiled-coil region" evidence="9">
    <location>
        <begin position="109"/>
        <end position="136"/>
    </location>
</feature>
<sequence>MYKLLIVDDERNIRAGLKAMIEREYPFMYSIRLAAGGAEALELYRDEKADMLITDIRMPGMDGLELIQELSRDPLPPAFVILSGYDDFQYAKEAISYKVREYLLKPIVREELYQALERTTNDLKQEHEMNRNLEELVKYREEHAADQLNYIFLHPDISKPEMEQRCAKAGLHLLNQSYVCGVMQTSRSQNEVLKKLWADAFSGDACVCFEDKDKNVVVIASDEPAKAAFTRLLHDKRLAVWIGVSANAVGPEQVKTSYIQGKQALKYKMLNINQNGALFYYEDVNRLFAPQDYPEEKFRKLANLLGTGKKQEIADVLHGIMDVQEIKRYDISYLEQLSRLLNELVFDQVFASYGEASVEILKSYKKVGYLYHSETLSGYIHAAEDLLLRLDSYINDIKDAHVGHAEMKAAIDYIRRNYDKPLNMATVSNYVSLNYSYFSESFKHFTGMSFVPYLKKVRIEKAKDLLKRTHGKVYEIAEQVGFENVKQFNRVFRDLEGISPMEYREKALNNPTNIPPQSDV</sequence>
<keyword evidence="5" id="KW-0805">Transcription regulation</keyword>
<evidence type="ECO:0000256" key="6">
    <source>
        <dbReference type="ARBA" id="ARBA00023125"/>
    </source>
</evidence>
<keyword evidence="13" id="KW-1185">Reference proteome</keyword>
<dbReference type="SMART" id="SM00448">
    <property type="entry name" value="REC"/>
    <property type="match status" value="1"/>
</dbReference>
<dbReference type="SUPFAM" id="SSF46689">
    <property type="entry name" value="Homeodomain-like"/>
    <property type="match status" value="2"/>
</dbReference>
<gene>
    <name evidence="12" type="ORF">J34TS1_26850</name>
</gene>
<dbReference type="PROSITE" id="PS50110">
    <property type="entry name" value="RESPONSE_REGULATORY"/>
    <property type="match status" value="1"/>
</dbReference>
<dbReference type="PANTHER" id="PTHR42713">
    <property type="entry name" value="HISTIDINE KINASE-RELATED"/>
    <property type="match status" value="1"/>
</dbReference>
<dbReference type="Pfam" id="PF12833">
    <property type="entry name" value="HTH_18"/>
    <property type="match status" value="1"/>
</dbReference>
<name>A0A920CR60_9BACL</name>
<dbReference type="AlphaFoldDB" id="A0A920CR60"/>
<evidence type="ECO:0000256" key="2">
    <source>
        <dbReference type="ARBA" id="ARBA00022490"/>
    </source>
</evidence>
<proteinExistence type="predicted"/>
<dbReference type="Pfam" id="PF00072">
    <property type="entry name" value="Response_reg"/>
    <property type="match status" value="1"/>
</dbReference>
<dbReference type="EMBL" id="BORT01000010">
    <property type="protein sequence ID" value="GIO47920.1"/>
    <property type="molecule type" value="Genomic_DNA"/>
</dbReference>
<dbReference type="Proteomes" id="UP000682811">
    <property type="component" value="Unassembled WGS sequence"/>
</dbReference>
<accession>A0A920CR60</accession>
<dbReference type="RefSeq" id="WP_212978664.1">
    <property type="nucleotide sequence ID" value="NZ_AP025343.1"/>
</dbReference>
<dbReference type="InterPro" id="IPR001789">
    <property type="entry name" value="Sig_transdc_resp-reg_receiver"/>
</dbReference>
<dbReference type="PRINTS" id="PR00032">
    <property type="entry name" value="HTHARAC"/>
</dbReference>
<protein>
    <recommendedName>
        <fullName evidence="14">Response regulator</fullName>
    </recommendedName>
</protein>
<evidence type="ECO:0000313" key="13">
    <source>
        <dbReference type="Proteomes" id="UP000682811"/>
    </source>
</evidence>
<reference evidence="12 13" key="1">
    <citation type="submission" date="2021-03" db="EMBL/GenBank/DDBJ databases">
        <title>Antimicrobial resistance genes in bacteria isolated from Japanese honey, and their potential for conferring macrolide and lincosamide resistance in the American foulbrood pathogen Paenibacillus larvae.</title>
        <authorList>
            <person name="Okamoto M."/>
            <person name="Kumagai M."/>
            <person name="Kanamori H."/>
            <person name="Takamatsu D."/>
        </authorList>
    </citation>
    <scope>NUCLEOTIDE SEQUENCE [LARGE SCALE GENOMIC DNA]</scope>
    <source>
        <strain evidence="12 13">J34TS1</strain>
    </source>
</reference>
<dbReference type="Pfam" id="PF17853">
    <property type="entry name" value="GGDEF_2"/>
    <property type="match status" value="1"/>
</dbReference>
<comment type="caution">
    <text evidence="12">The sequence shown here is derived from an EMBL/GenBank/DDBJ whole genome shotgun (WGS) entry which is preliminary data.</text>
</comment>